<gene>
    <name evidence="1" type="ORF">SAMN05421730_100676</name>
</gene>
<dbReference type="AlphaFoldDB" id="A0A1D3TSJ2"/>
<dbReference type="Proteomes" id="UP000199315">
    <property type="component" value="Unassembled WGS sequence"/>
</dbReference>
<dbReference type="STRING" id="1619234.SAMN05421730_100676"/>
<name>A0A1D3TSJ2_9FIRM</name>
<accession>A0A1D3TSJ2</accession>
<evidence type="ECO:0000313" key="2">
    <source>
        <dbReference type="Proteomes" id="UP000199315"/>
    </source>
</evidence>
<dbReference type="RefSeq" id="WP_091232310.1">
    <property type="nucleotide sequence ID" value="NZ_FMKA01000006.1"/>
</dbReference>
<evidence type="ECO:0000313" key="1">
    <source>
        <dbReference type="EMBL" id="SCP96784.1"/>
    </source>
</evidence>
<keyword evidence="2" id="KW-1185">Reference proteome</keyword>
<protein>
    <submittedName>
        <fullName evidence="1">Uncharacterized protein</fullName>
    </submittedName>
</protein>
<dbReference type="EMBL" id="FMKA01000006">
    <property type="protein sequence ID" value="SCP96784.1"/>
    <property type="molecule type" value="Genomic_DNA"/>
</dbReference>
<dbReference type="OrthoDB" id="1913757at2"/>
<proteinExistence type="predicted"/>
<reference evidence="1 2" key="1">
    <citation type="submission" date="2016-09" db="EMBL/GenBank/DDBJ databases">
        <authorList>
            <person name="Capua I."/>
            <person name="De Benedictis P."/>
            <person name="Joannis T."/>
            <person name="Lombin L.H."/>
            <person name="Cattoli G."/>
        </authorList>
    </citation>
    <scope>NUCLEOTIDE SEQUENCE [LARGE SCALE GENOMIC DNA]</scope>
    <source>
        <strain evidence="1 2">GluBS11</strain>
    </source>
</reference>
<sequence>MKLEEIVLVKEHLKGKTMNYLLSLDDFMQIHVGRKTDSLVMGGQIALALAKTLSEDKNWMQIEFSEHKRVEARFCSSEMQLRGFLGGRFDEIDVKTVFAEDVCNAYCLDKVTNLGLRIDGSTNTKFQFTYKPVDSHFEQGDILHNFNGSDYRVLEKLSARNLLLMDVKQGSMVVAIGSGMYTKYPKGEEPTEDNQTIGLEWDHGVYLGNTPSLVDFSIIREKYGEVKEIETIDDFRSSQEDLFNFYKKIAESPILETSVKEAATNAMYDVFCTGRQEVFLNNLSGGKYDSNFIGAAPVQKEMVR</sequence>
<organism evidence="1 2">
    <name type="scientific">Anaerobium acetethylicum</name>
    <dbReference type="NCBI Taxonomy" id="1619234"/>
    <lineage>
        <taxon>Bacteria</taxon>
        <taxon>Bacillati</taxon>
        <taxon>Bacillota</taxon>
        <taxon>Clostridia</taxon>
        <taxon>Lachnospirales</taxon>
        <taxon>Lachnospiraceae</taxon>
        <taxon>Anaerobium</taxon>
    </lineage>
</organism>